<dbReference type="SMART" id="SM00028">
    <property type="entry name" value="TPR"/>
    <property type="match status" value="6"/>
</dbReference>
<dbReference type="AlphaFoldDB" id="A0A0C3QE94"/>
<evidence type="ECO:0000313" key="4">
    <source>
        <dbReference type="Proteomes" id="UP000054248"/>
    </source>
</evidence>
<protein>
    <recommendedName>
        <fullName evidence="2">Protein kinase domain-containing protein</fullName>
    </recommendedName>
</protein>
<dbReference type="InterPro" id="IPR011009">
    <property type="entry name" value="Kinase-like_dom_sf"/>
</dbReference>
<dbReference type="Gene3D" id="1.10.510.10">
    <property type="entry name" value="Transferase(Phosphotransferase) domain 1"/>
    <property type="match status" value="1"/>
</dbReference>
<accession>A0A0C3QE94</accession>
<feature type="repeat" description="TPR" evidence="1">
    <location>
        <begin position="277"/>
        <end position="310"/>
    </location>
</feature>
<evidence type="ECO:0000313" key="3">
    <source>
        <dbReference type="EMBL" id="KIO24151.1"/>
    </source>
</evidence>
<dbReference type="PROSITE" id="PS50005">
    <property type="entry name" value="TPR"/>
    <property type="match status" value="2"/>
</dbReference>
<dbReference type="GO" id="GO:0005524">
    <property type="term" value="F:ATP binding"/>
    <property type="evidence" value="ECO:0007669"/>
    <property type="project" value="InterPro"/>
</dbReference>
<dbReference type="InterPro" id="IPR008271">
    <property type="entry name" value="Ser/Thr_kinase_AS"/>
</dbReference>
<keyword evidence="4" id="KW-1185">Reference proteome</keyword>
<sequence length="496" mass="55765">MWLIFPWEEHGNLKDFVALRDWEIPERISLIRDVARGVEYLHNRNPPICHGDLKSINILVTSECSAVITDLGSARRIPTKDSDAQITQTEKKALPALKFEATFCASTNTMTLTGNEYTLRWAAPELLMNEGPSLCSDIWALGWIFYEVMTNSVPFQHVQQDSLIVIQVMNGDLPSVTDHARMSLMTRLCSLMIGCWSVDPSERPTAEYCRKLIKWMPAIIPDPQRLSGTAVSRTRSPELLMKLGKMHKQQDDYINASKFFTEALGIYMGTGDGAGVASALCGLAATYRLQNKYSKAFKLYSQALKIRTEIGDRKGRAKALWGLAEVHRLQNKRSKAISCYSEALKIRTDLGDKEGRAEVLFGLAEVHRLQNECSQAVAFYSEALQIRRDTGNRKERAKALLGLAYVHRIQKEDSKAVTFFSEALQIFTEIGNRKGRAQALLCLADVHRDQNLHSDALCFYEQAAEIFRQIGHTSNAAAATARGAHIRRQLERVKVE</sequence>
<dbReference type="SUPFAM" id="SSF48452">
    <property type="entry name" value="TPR-like"/>
    <property type="match status" value="2"/>
</dbReference>
<reference evidence="3 4" key="1">
    <citation type="submission" date="2014-04" db="EMBL/GenBank/DDBJ databases">
        <authorList>
            <consortium name="DOE Joint Genome Institute"/>
            <person name="Kuo A."/>
            <person name="Girlanda M."/>
            <person name="Perotto S."/>
            <person name="Kohler A."/>
            <person name="Nagy L.G."/>
            <person name="Floudas D."/>
            <person name="Copeland A."/>
            <person name="Barry K.W."/>
            <person name="Cichocki N."/>
            <person name="Veneault-Fourrey C."/>
            <person name="LaButti K."/>
            <person name="Lindquist E.A."/>
            <person name="Lipzen A."/>
            <person name="Lundell T."/>
            <person name="Morin E."/>
            <person name="Murat C."/>
            <person name="Sun H."/>
            <person name="Tunlid A."/>
            <person name="Henrissat B."/>
            <person name="Grigoriev I.V."/>
            <person name="Hibbett D.S."/>
            <person name="Martin F."/>
            <person name="Nordberg H.P."/>
            <person name="Cantor M.N."/>
            <person name="Hua S.X."/>
        </authorList>
    </citation>
    <scope>NUCLEOTIDE SEQUENCE [LARGE SCALE GENOMIC DNA]</scope>
    <source>
        <strain evidence="3 4">MUT 4182</strain>
    </source>
</reference>
<feature type="repeat" description="TPR" evidence="1">
    <location>
        <begin position="357"/>
        <end position="390"/>
    </location>
</feature>
<dbReference type="HOGENOM" id="CLU_000288_7_37_1"/>
<dbReference type="InterPro" id="IPR011990">
    <property type="entry name" value="TPR-like_helical_dom_sf"/>
</dbReference>
<dbReference type="Gene3D" id="1.25.40.10">
    <property type="entry name" value="Tetratricopeptide repeat domain"/>
    <property type="match status" value="1"/>
</dbReference>
<dbReference type="EMBL" id="KN823067">
    <property type="protein sequence ID" value="KIO24151.1"/>
    <property type="molecule type" value="Genomic_DNA"/>
</dbReference>
<reference evidence="4" key="2">
    <citation type="submission" date="2015-01" db="EMBL/GenBank/DDBJ databases">
        <title>Evolutionary Origins and Diversification of the Mycorrhizal Mutualists.</title>
        <authorList>
            <consortium name="DOE Joint Genome Institute"/>
            <consortium name="Mycorrhizal Genomics Consortium"/>
            <person name="Kohler A."/>
            <person name="Kuo A."/>
            <person name="Nagy L.G."/>
            <person name="Floudas D."/>
            <person name="Copeland A."/>
            <person name="Barry K.W."/>
            <person name="Cichocki N."/>
            <person name="Veneault-Fourrey C."/>
            <person name="LaButti K."/>
            <person name="Lindquist E.A."/>
            <person name="Lipzen A."/>
            <person name="Lundell T."/>
            <person name="Morin E."/>
            <person name="Murat C."/>
            <person name="Riley R."/>
            <person name="Ohm R."/>
            <person name="Sun H."/>
            <person name="Tunlid A."/>
            <person name="Henrissat B."/>
            <person name="Grigoriev I.V."/>
            <person name="Hibbett D.S."/>
            <person name="Martin F."/>
        </authorList>
    </citation>
    <scope>NUCLEOTIDE SEQUENCE [LARGE SCALE GENOMIC DNA]</scope>
    <source>
        <strain evidence="4">MUT 4182</strain>
    </source>
</reference>
<feature type="domain" description="Protein kinase" evidence="2">
    <location>
        <begin position="1"/>
        <end position="219"/>
    </location>
</feature>
<dbReference type="SUPFAM" id="SSF56112">
    <property type="entry name" value="Protein kinase-like (PK-like)"/>
    <property type="match status" value="1"/>
</dbReference>
<organism evidence="3 4">
    <name type="scientific">Tulasnella calospora MUT 4182</name>
    <dbReference type="NCBI Taxonomy" id="1051891"/>
    <lineage>
        <taxon>Eukaryota</taxon>
        <taxon>Fungi</taxon>
        <taxon>Dikarya</taxon>
        <taxon>Basidiomycota</taxon>
        <taxon>Agaricomycotina</taxon>
        <taxon>Agaricomycetes</taxon>
        <taxon>Cantharellales</taxon>
        <taxon>Tulasnellaceae</taxon>
        <taxon>Tulasnella</taxon>
    </lineage>
</organism>
<keyword evidence="1" id="KW-0802">TPR repeat</keyword>
<dbReference type="SMART" id="SM00220">
    <property type="entry name" value="S_TKc"/>
    <property type="match status" value="1"/>
</dbReference>
<dbReference type="OrthoDB" id="3219560at2759"/>
<proteinExistence type="predicted"/>
<dbReference type="Pfam" id="PF00069">
    <property type="entry name" value="Pkinase"/>
    <property type="match status" value="1"/>
</dbReference>
<dbReference type="InterPro" id="IPR019734">
    <property type="entry name" value="TPR_rpt"/>
</dbReference>
<dbReference type="Proteomes" id="UP000054248">
    <property type="component" value="Unassembled WGS sequence"/>
</dbReference>
<dbReference type="Pfam" id="PF13424">
    <property type="entry name" value="TPR_12"/>
    <property type="match status" value="3"/>
</dbReference>
<dbReference type="PROSITE" id="PS00108">
    <property type="entry name" value="PROTEIN_KINASE_ST"/>
    <property type="match status" value="1"/>
</dbReference>
<dbReference type="PROSITE" id="PS50011">
    <property type="entry name" value="PROTEIN_KINASE_DOM"/>
    <property type="match status" value="1"/>
</dbReference>
<evidence type="ECO:0000256" key="1">
    <source>
        <dbReference type="PROSITE-ProRule" id="PRU00339"/>
    </source>
</evidence>
<dbReference type="GO" id="GO:0004672">
    <property type="term" value="F:protein kinase activity"/>
    <property type="evidence" value="ECO:0007669"/>
    <property type="project" value="InterPro"/>
</dbReference>
<gene>
    <name evidence="3" type="ORF">M407DRAFT_26426</name>
</gene>
<dbReference type="InterPro" id="IPR000719">
    <property type="entry name" value="Prot_kinase_dom"/>
</dbReference>
<evidence type="ECO:0000259" key="2">
    <source>
        <dbReference type="PROSITE" id="PS50011"/>
    </source>
</evidence>
<dbReference type="PANTHER" id="PTHR10098">
    <property type="entry name" value="RAPSYN-RELATED"/>
    <property type="match status" value="1"/>
</dbReference>
<name>A0A0C3QE94_9AGAM</name>
<dbReference type="STRING" id="1051891.A0A0C3QE94"/>